<dbReference type="STRING" id="765257.A0A0C9Y8X2"/>
<dbReference type="SUPFAM" id="SSF63380">
    <property type="entry name" value="Riboflavin synthase domain-like"/>
    <property type="match status" value="1"/>
</dbReference>
<evidence type="ECO:0000256" key="1">
    <source>
        <dbReference type="ARBA" id="ARBA00001917"/>
    </source>
</evidence>
<dbReference type="InterPro" id="IPR029039">
    <property type="entry name" value="Flavoprotein-like_sf"/>
</dbReference>
<dbReference type="GO" id="GO:0016491">
    <property type="term" value="F:oxidoreductase activity"/>
    <property type="evidence" value="ECO:0007669"/>
    <property type="project" value="InterPro"/>
</dbReference>
<dbReference type="Gene3D" id="3.40.50.80">
    <property type="entry name" value="Nucleotide-binding domain of ferredoxin-NADP reductase (FNR) module"/>
    <property type="match status" value="1"/>
</dbReference>
<dbReference type="InterPro" id="IPR001094">
    <property type="entry name" value="Flavdoxin-like"/>
</dbReference>
<dbReference type="SUPFAM" id="SSF52343">
    <property type="entry name" value="Ferredoxin reductase-like, C-terminal NADP-linked domain"/>
    <property type="match status" value="1"/>
</dbReference>
<protein>
    <recommendedName>
        <fullName evidence="11">NADPH-dependent diflavin oxidoreductase 1</fullName>
    </recommendedName>
</protein>
<organism evidence="9 10">
    <name type="scientific">Pisolithus microcarpus 441</name>
    <dbReference type="NCBI Taxonomy" id="765257"/>
    <lineage>
        <taxon>Eukaryota</taxon>
        <taxon>Fungi</taxon>
        <taxon>Dikarya</taxon>
        <taxon>Basidiomycota</taxon>
        <taxon>Agaricomycotina</taxon>
        <taxon>Agaricomycetes</taxon>
        <taxon>Agaricomycetidae</taxon>
        <taxon>Boletales</taxon>
        <taxon>Sclerodermatineae</taxon>
        <taxon>Pisolithaceae</taxon>
        <taxon>Pisolithus</taxon>
    </lineage>
</organism>
<dbReference type="GO" id="GO:0005829">
    <property type="term" value="C:cytosol"/>
    <property type="evidence" value="ECO:0007669"/>
    <property type="project" value="TreeGrafter"/>
</dbReference>
<evidence type="ECO:0000256" key="3">
    <source>
        <dbReference type="ARBA" id="ARBA00022630"/>
    </source>
</evidence>
<dbReference type="Gene3D" id="2.40.30.10">
    <property type="entry name" value="Translation factors"/>
    <property type="match status" value="1"/>
</dbReference>
<dbReference type="Pfam" id="PF00667">
    <property type="entry name" value="FAD_binding_1"/>
    <property type="match status" value="1"/>
</dbReference>
<dbReference type="HOGENOM" id="CLU_001570_17_6_1"/>
<dbReference type="InterPro" id="IPR001433">
    <property type="entry name" value="OxRdtase_FAD/NAD-bd"/>
</dbReference>
<proteinExistence type="predicted"/>
<sequence length="476" mass="54672">MTDNTTRSGVNRHLLILYATETGTARETADRISRECRRAYFQCRVCSMDMYSPEALISETLVLFVVATTGSGAEPRAMTPLWNLLLRSHLPHDLFEDLDFSVFGLGDSAYERFCWPAKKLSKRLLSLGAREICPRGEGDDQHRLGLDSALEPWIENLLETLFHQTLPDHIPRITTLRVLFTHHLDFNAVPRRSFFQILRYFTTDDSERERLDEFLSLEGADEFYEYCQLVKRTIHEVLSEFRSARIPRDYIFDVFPPLRPRHFSIASSAKCHPREIHLCVAIVKYRTKLKMPRKGICTSYLANLRPDDQLQIRVEKGVIKLPDDPNIPVICVGPGTGIAPMRAVIEDRIDAGSNATTLYFGCRSKHKDRHYGTEWETYAESKRITYRVAFSRDGPEGTKRTYVQDLILKDKDSVWDLLNDQRGTLIISGSSNKMPAAVRRAISNIAEDCGKMLKEDALKFVNEMERQGRLIEECWS</sequence>
<dbReference type="InterPro" id="IPR003097">
    <property type="entry name" value="CysJ-like_FAD-binding"/>
</dbReference>
<keyword evidence="5" id="KW-0274">FAD</keyword>
<dbReference type="PANTHER" id="PTHR19384:SF10">
    <property type="entry name" value="NADPH-DEPENDENT DIFLAVIN OXIDOREDUCTASE 1"/>
    <property type="match status" value="1"/>
</dbReference>
<reference evidence="9 10" key="1">
    <citation type="submission" date="2014-04" db="EMBL/GenBank/DDBJ databases">
        <authorList>
            <consortium name="DOE Joint Genome Institute"/>
            <person name="Kuo A."/>
            <person name="Kohler A."/>
            <person name="Costa M.D."/>
            <person name="Nagy L.G."/>
            <person name="Floudas D."/>
            <person name="Copeland A."/>
            <person name="Barry K.W."/>
            <person name="Cichocki N."/>
            <person name="Veneault-Fourrey C."/>
            <person name="LaButti K."/>
            <person name="Lindquist E.A."/>
            <person name="Lipzen A."/>
            <person name="Lundell T."/>
            <person name="Morin E."/>
            <person name="Murat C."/>
            <person name="Sun H."/>
            <person name="Tunlid A."/>
            <person name="Henrissat B."/>
            <person name="Grigoriev I.V."/>
            <person name="Hibbett D.S."/>
            <person name="Martin F."/>
            <person name="Nordberg H.P."/>
            <person name="Cantor M.N."/>
            <person name="Hua S.X."/>
        </authorList>
    </citation>
    <scope>NUCLEOTIDE SEQUENCE [LARGE SCALE GENOMIC DNA]</scope>
    <source>
        <strain evidence="9 10">441</strain>
    </source>
</reference>
<keyword evidence="10" id="KW-1185">Reference proteome</keyword>
<feature type="domain" description="FAD-binding FR-type" evidence="8">
    <location>
        <begin position="112"/>
        <end position="322"/>
    </location>
</feature>
<dbReference type="Pfam" id="PF00258">
    <property type="entry name" value="Flavodoxin_1"/>
    <property type="match status" value="1"/>
</dbReference>
<dbReference type="InterPro" id="IPR017938">
    <property type="entry name" value="Riboflavin_synthase-like_b-brl"/>
</dbReference>
<keyword evidence="6" id="KW-0521">NADP</keyword>
<dbReference type="PANTHER" id="PTHR19384">
    <property type="entry name" value="NITRIC OXIDE SYNTHASE-RELATED"/>
    <property type="match status" value="1"/>
</dbReference>
<dbReference type="InterPro" id="IPR001709">
    <property type="entry name" value="Flavoprot_Pyr_Nucl_cyt_Rdtase"/>
</dbReference>
<name>A0A0C9Y8X2_9AGAM</name>
<dbReference type="AlphaFoldDB" id="A0A0C9Y8X2"/>
<dbReference type="OrthoDB" id="1856718at2759"/>
<dbReference type="SUPFAM" id="SSF52218">
    <property type="entry name" value="Flavoproteins"/>
    <property type="match status" value="1"/>
</dbReference>
<gene>
    <name evidence="9" type="ORF">PISMIDRAFT_104605</name>
</gene>
<dbReference type="InterPro" id="IPR008254">
    <property type="entry name" value="Flavodoxin/NO_synth"/>
</dbReference>
<accession>A0A0C9Y8X2</accession>
<dbReference type="Proteomes" id="UP000054018">
    <property type="component" value="Unassembled WGS sequence"/>
</dbReference>
<evidence type="ECO:0000259" key="8">
    <source>
        <dbReference type="PROSITE" id="PS51384"/>
    </source>
</evidence>
<dbReference type="InterPro" id="IPR039261">
    <property type="entry name" value="FNR_nucleotide-bd"/>
</dbReference>
<evidence type="ECO:0000313" key="9">
    <source>
        <dbReference type="EMBL" id="KIK21115.1"/>
    </source>
</evidence>
<evidence type="ECO:0000256" key="6">
    <source>
        <dbReference type="ARBA" id="ARBA00022857"/>
    </source>
</evidence>
<feature type="domain" description="Flavodoxin-like" evidence="7">
    <location>
        <begin position="14"/>
        <end position="158"/>
    </location>
</feature>
<evidence type="ECO:0000259" key="7">
    <source>
        <dbReference type="PROSITE" id="PS50902"/>
    </source>
</evidence>
<evidence type="ECO:0000256" key="5">
    <source>
        <dbReference type="ARBA" id="ARBA00022827"/>
    </source>
</evidence>
<evidence type="ECO:0000256" key="4">
    <source>
        <dbReference type="ARBA" id="ARBA00022643"/>
    </source>
</evidence>
<keyword evidence="3" id="KW-0285">Flavoprotein</keyword>
<reference evidence="10" key="2">
    <citation type="submission" date="2015-01" db="EMBL/GenBank/DDBJ databases">
        <title>Evolutionary Origins and Diversification of the Mycorrhizal Mutualists.</title>
        <authorList>
            <consortium name="DOE Joint Genome Institute"/>
            <consortium name="Mycorrhizal Genomics Consortium"/>
            <person name="Kohler A."/>
            <person name="Kuo A."/>
            <person name="Nagy L.G."/>
            <person name="Floudas D."/>
            <person name="Copeland A."/>
            <person name="Barry K.W."/>
            <person name="Cichocki N."/>
            <person name="Veneault-Fourrey C."/>
            <person name="LaButti K."/>
            <person name="Lindquist E.A."/>
            <person name="Lipzen A."/>
            <person name="Lundell T."/>
            <person name="Morin E."/>
            <person name="Murat C."/>
            <person name="Riley R."/>
            <person name="Ohm R."/>
            <person name="Sun H."/>
            <person name="Tunlid A."/>
            <person name="Henrissat B."/>
            <person name="Grigoriev I.V."/>
            <person name="Hibbett D.S."/>
            <person name="Martin F."/>
        </authorList>
    </citation>
    <scope>NUCLEOTIDE SEQUENCE [LARGE SCALE GENOMIC DNA]</scope>
    <source>
        <strain evidence="10">441</strain>
    </source>
</reference>
<dbReference type="EMBL" id="KN833755">
    <property type="protein sequence ID" value="KIK21115.1"/>
    <property type="molecule type" value="Genomic_DNA"/>
</dbReference>
<dbReference type="GO" id="GO:0050660">
    <property type="term" value="F:flavin adenine dinucleotide binding"/>
    <property type="evidence" value="ECO:0007669"/>
    <property type="project" value="TreeGrafter"/>
</dbReference>
<dbReference type="PRINTS" id="PR00369">
    <property type="entry name" value="FLAVODOXIN"/>
</dbReference>
<evidence type="ECO:0000313" key="10">
    <source>
        <dbReference type="Proteomes" id="UP000054018"/>
    </source>
</evidence>
<dbReference type="PROSITE" id="PS50902">
    <property type="entry name" value="FLAVODOXIN_LIKE"/>
    <property type="match status" value="1"/>
</dbReference>
<dbReference type="PROSITE" id="PS51384">
    <property type="entry name" value="FAD_FR"/>
    <property type="match status" value="1"/>
</dbReference>
<evidence type="ECO:0000256" key="2">
    <source>
        <dbReference type="ARBA" id="ARBA00001974"/>
    </source>
</evidence>
<dbReference type="PRINTS" id="PR00371">
    <property type="entry name" value="FPNCR"/>
</dbReference>
<dbReference type="Gene3D" id="3.40.50.360">
    <property type="match status" value="1"/>
</dbReference>
<dbReference type="GO" id="GO:0010181">
    <property type="term" value="F:FMN binding"/>
    <property type="evidence" value="ECO:0007669"/>
    <property type="project" value="InterPro"/>
</dbReference>
<dbReference type="Pfam" id="PF00175">
    <property type="entry name" value="NAD_binding_1"/>
    <property type="match status" value="1"/>
</dbReference>
<comment type="cofactor">
    <cofactor evidence="2">
        <name>FAD</name>
        <dbReference type="ChEBI" id="CHEBI:57692"/>
    </cofactor>
</comment>
<keyword evidence="4" id="KW-0288">FMN</keyword>
<comment type="cofactor">
    <cofactor evidence="1">
        <name>FMN</name>
        <dbReference type="ChEBI" id="CHEBI:58210"/>
    </cofactor>
</comment>
<evidence type="ECO:0008006" key="11">
    <source>
        <dbReference type="Google" id="ProtNLM"/>
    </source>
</evidence>
<dbReference type="InterPro" id="IPR017927">
    <property type="entry name" value="FAD-bd_FR_type"/>
</dbReference>